<dbReference type="AlphaFoldDB" id="A0A2U9IEW7"/>
<dbReference type="OrthoDB" id="86131at2157"/>
<gene>
    <name evidence="2" type="ORF">DFR85_08155</name>
</gene>
<dbReference type="GeneID" id="36832121"/>
<dbReference type="Proteomes" id="UP000248044">
    <property type="component" value="Chromosome"/>
</dbReference>
<feature type="transmembrane region" description="Helical" evidence="1">
    <location>
        <begin position="151"/>
        <end position="172"/>
    </location>
</feature>
<feature type="transmembrane region" description="Helical" evidence="1">
    <location>
        <begin position="178"/>
        <end position="199"/>
    </location>
</feature>
<keyword evidence="3" id="KW-1185">Reference proteome</keyword>
<dbReference type="PANTHER" id="PTHR35864:SF1">
    <property type="entry name" value="ZINC METALLOPROTEASE YWHC-RELATED"/>
    <property type="match status" value="1"/>
</dbReference>
<dbReference type="EMBL" id="CP029289">
    <property type="protein sequence ID" value="AWR94571.1"/>
    <property type="molecule type" value="Genomic_DNA"/>
</dbReference>
<dbReference type="InterPro" id="IPR052348">
    <property type="entry name" value="Metallopeptidase_M50B"/>
</dbReference>
<evidence type="ECO:0000313" key="2">
    <source>
        <dbReference type="EMBL" id="AWR94571.1"/>
    </source>
</evidence>
<feature type="transmembrane region" description="Helical" evidence="1">
    <location>
        <begin position="44"/>
        <end position="63"/>
    </location>
</feature>
<protein>
    <submittedName>
        <fullName evidence="2">Peptidase M50</fullName>
    </submittedName>
</protein>
<feature type="transmembrane region" description="Helical" evidence="1">
    <location>
        <begin position="124"/>
        <end position="144"/>
    </location>
</feature>
<dbReference type="KEGG" id="abri:DFR85_08155"/>
<reference evidence="2 3" key="1">
    <citation type="submission" date="2018-05" db="EMBL/GenBank/DDBJ databases">
        <title>Complete Genome Sequences of Extremely Thermoacidophilic, Metal-Mobilizing Type-Strain Members of the Archaeal Family Sulfolobaceae: Acidianus brierleyi DSM-1651T, Acidianus sulfidivorans DSM-18786T, Metallosphaera hakonensis DSM-7519T, and Metallosphaera prunae DSM-10039T.</title>
        <authorList>
            <person name="Counts J.A."/>
            <person name="Kelly R.M."/>
        </authorList>
    </citation>
    <scope>NUCLEOTIDE SEQUENCE [LARGE SCALE GENOMIC DNA]</scope>
    <source>
        <strain evidence="2 3">DSM 1651</strain>
    </source>
</reference>
<feature type="transmembrane region" description="Helical" evidence="1">
    <location>
        <begin position="84"/>
        <end position="104"/>
    </location>
</feature>
<evidence type="ECO:0000313" key="3">
    <source>
        <dbReference type="Proteomes" id="UP000248044"/>
    </source>
</evidence>
<keyword evidence="1" id="KW-0472">Membrane</keyword>
<proteinExistence type="predicted"/>
<organism evidence="2 3">
    <name type="scientific">Acidianus brierleyi</name>
    <dbReference type="NCBI Taxonomy" id="41673"/>
    <lineage>
        <taxon>Archaea</taxon>
        <taxon>Thermoproteota</taxon>
        <taxon>Thermoprotei</taxon>
        <taxon>Sulfolobales</taxon>
        <taxon>Sulfolobaceae</taxon>
        <taxon>Acidianus</taxon>
    </lineage>
</organism>
<dbReference type="PANTHER" id="PTHR35864">
    <property type="entry name" value="ZINC METALLOPROTEASE MJ0611-RELATED"/>
    <property type="match status" value="1"/>
</dbReference>
<dbReference type="RefSeq" id="WP_110270452.1">
    <property type="nucleotide sequence ID" value="NZ_CP029289.2"/>
</dbReference>
<feature type="transmembrane region" description="Helical" evidence="1">
    <location>
        <begin position="20"/>
        <end position="38"/>
    </location>
</feature>
<name>A0A2U9IEW7_9CREN</name>
<accession>A0A2U9IEW7</accession>
<keyword evidence="1" id="KW-1133">Transmembrane helix</keyword>
<evidence type="ECO:0000256" key="1">
    <source>
        <dbReference type="SAM" id="Phobius"/>
    </source>
</evidence>
<keyword evidence="1" id="KW-0812">Transmembrane</keyword>
<sequence>MTKLEEWDWRFRNLNEVESFLLAIFSIAVKAIPLFFLLPNYSILVIPAVILAATIAVIPHELAHRQYARKYGCFSRFTLNFTGFLATTIINALPFFGLLFLSGYTLISCRFFSISKEIEGKSAAVGPLTNIIISVLSFLLIGYVTQTVAFFLYEIAAFNAAVAFFNLLPFWILDGLKVFRWNVGIWIVMIISSVVLMYFTGEL</sequence>